<comment type="subcellular location">
    <subcellularLocation>
        <location evidence="1">Membrane</location>
        <topology evidence="1">Multi-pass membrane protein</topology>
    </subcellularLocation>
</comment>
<name>A0A1I2RUQ7_9EURY</name>
<dbReference type="InterPro" id="IPR023271">
    <property type="entry name" value="Aquaporin-like"/>
</dbReference>
<dbReference type="GO" id="GO:0005886">
    <property type="term" value="C:plasma membrane"/>
    <property type="evidence" value="ECO:0007669"/>
    <property type="project" value="TreeGrafter"/>
</dbReference>
<dbReference type="STRING" id="553467.SAMN04488063_1970"/>
<keyword evidence="3 5" id="KW-1133">Transmembrane helix</keyword>
<keyword evidence="4 5" id="KW-0472">Membrane</keyword>
<accession>A0A1I2RUQ7</accession>
<protein>
    <submittedName>
        <fullName evidence="6">Formate/nitrite transporter FocA, FNT family</fullName>
    </submittedName>
</protein>
<dbReference type="AlphaFoldDB" id="A0A1I2RUQ7"/>
<evidence type="ECO:0000256" key="1">
    <source>
        <dbReference type="ARBA" id="ARBA00004141"/>
    </source>
</evidence>
<feature type="transmembrane region" description="Helical" evidence="5">
    <location>
        <begin position="195"/>
        <end position="220"/>
    </location>
</feature>
<evidence type="ECO:0000313" key="7">
    <source>
        <dbReference type="Proteomes" id="UP000198876"/>
    </source>
</evidence>
<evidence type="ECO:0000313" key="6">
    <source>
        <dbReference type="EMBL" id="SFG41496.1"/>
    </source>
</evidence>
<organism evidence="6 7">
    <name type="scientific">Halopelagius inordinatus</name>
    <dbReference type="NCBI Taxonomy" id="553467"/>
    <lineage>
        <taxon>Archaea</taxon>
        <taxon>Methanobacteriati</taxon>
        <taxon>Methanobacteriota</taxon>
        <taxon>Stenosarchaea group</taxon>
        <taxon>Halobacteria</taxon>
        <taxon>Halobacteriales</taxon>
        <taxon>Haloferacaceae</taxon>
    </lineage>
</organism>
<dbReference type="PANTHER" id="PTHR30520:SF2">
    <property type="entry name" value="INNER MEMBRANE PROTEIN YFDC"/>
    <property type="match status" value="1"/>
</dbReference>
<keyword evidence="7" id="KW-1185">Reference proteome</keyword>
<dbReference type="Gene3D" id="1.20.1080.10">
    <property type="entry name" value="Glycerol uptake facilitator protein"/>
    <property type="match status" value="1"/>
</dbReference>
<gene>
    <name evidence="6" type="ORF">SAMN04488063_1970</name>
</gene>
<keyword evidence="2 5" id="KW-0812">Transmembrane</keyword>
<evidence type="ECO:0000256" key="3">
    <source>
        <dbReference type="ARBA" id="ARBA00022989"/>
    </source>
</evidence>
<evidence type="ECO:0000256" key="4">
    <source>
        <dbReference type="ARBA" id="ARBA00023136"/>
    </source>
</evidence>
<dbReference type="Pfam" id="PF01226">
    <property type="entry name" value="Form_Nir_trans"/>
    <property type="match status" value="1"/>
</dbReference>
<evidence type="ECO:0000256" key="5">
    <source>
        <dbReference type="SAM" id="Phobius"/>
    </source>
</evidence>
<proteinExistence type="predicted"/>
<dbReference type="EMBL" id="FOOQ01000002">
    <property type="protein sequence ID" value="SFG41496.1"/>
    <property type="molecule type" value="Genomic_DNA"/>
</dbReference>
<dbReference type="InterPro" id="IPR000292">
    <property type="entry name" value="For/NO2_transpt"/>
</dbReference>
<feature type="transmembrane region" description="Helical" evidence="5">
    <location>
        <begin position="163"/>
        <end position="183"/>
    </location>
</feature>
<feature type="transmembrane region" description="Helical" evidence="5">
    <location>
        <begin position="117"/>
        <end position="142"/>
    </location>
</feature>
<feature type="transmembrane region" description="Helical" evidence="5">
    <location>
        <begin position="68"/>
        <end position="87"/>
    </location>
</feature>
<reference evidence="7" key="1">
    <citation type="submission" date="2016-10" db="EMBL/GenBank/DDBJ databases">
        <authorList>
            <person name="Varghese N."/>
            <person name="Submissions S."/>
        </authorList>
    </citation>
    <scope>NUCLEOTIDE SEQUENCE [LARGE SCALE GENOMIC DNA]</scope>
    <source>
        <strain evidence="7">CGMCC 1.7739</strain>
    </source>
</reference>
<dbReference type="PANTHER" id="PTHR30520">
    <property type="entry name" value="FORMATE TRANSPORTER-RELATED"/>
    <property type="match status" value="1"/>
</dbReference>
<dbReference type="GO" id="GO:0015499">
    <property type="term" value="F:formate transmembrane transporter activity"/>
    <property type="evidence" value="ECO:0007669"/>
    <property type="project" value="TreeGrafter"/>
</dbReference>
<evidence type="ECO:0000256" key="2">
    <source>
        <dbReference type="ARBA" id="ARBA00022692"/>
    </source>
</evidence>
<feature type="transmembrane region" description="Helical" evidence="5">
    <location>
        <begin position="41"/>
        <end position="61"/>
    </location>
</feature>
<sequence>MSADYQDVSVAPTPAEIFERAIEEGERRLDQSMLELVSTSFIAGFTVVFGIVALGIVHAFVKPQFGEIATIAGALAFGVSLVFLVVGRAELFNENFYDPVAKAVDADSWMVGSLLRLWSVTFAVNLVGGVLMAYIFSVNGVLPEGTVHALRTFAEEFIRRPPTTEFAAAIVGGALVVLLSFLLEAVNSVGSRIAMSYIVGVLLTLGPFDHVIVTMLHVVFGMLFGAPIGLVELATTTGLVTAGNLVGGLGLVTLTHITQAIGAEESEN</sequence>
<dbReference type="Proteomes" id="UP000198876">
    <property type="component" value="Unassembled WGS sequence"/>
</dbReference>